<name>A0A438JD54_VITVI</name>
<reference evidence="1 2" key="1">
    <citation type="journal article" date="2018" name="PLoS Genet.">
        <title>Population sequencing reveals clonal diversity and ancestral inbreeding in the grapevine cultivar Chardonnay.</title>
        <authorList>
            <person name="Roach M.J."/>
            <person name="Johnson D.L."/>
            <person name="Bohlmann J."/>
            <person name="van Vuuren H.J."/>
            <person name="Jones S.J."/>
            <person name="Pretorius I.S."/>
            <person name="Schmidt S.A."/>
            <person name="Borneman A.R."/>
        </authorList>
    </citation>
    <scope>NUCLEOTIDE SEQUENCE [LARGE SCALE GENOMIC DNA]</scope>
    <source>
        <strain evidence="2">cv. Chardonnay</strain>
        <tissue evidence="1">Leaf</tissue>
    </source>
</reference>
<evidence type="ECO:0008006" key="3">
    <source>
        <dbReference type="Google" id="ProtNLM"/>
    </source>
</evidence>
<proteinExistence type="predicted"/>
<sequence length="94" mass="11295">MCGMRYRKHIPMFENASQIFELKTRLWQMKQGDREVTEYYTKMLEEDREQRVFEFLAGLNRELDDVRSRFSVAGCCPSSERFSLRCDKRKAEGK</sequence>
<protein>
    <recommendedName>
        <fullName evidence="3">Retrotransposon gag domain-containing protein</fullName>
    </recommendedName>
</protein>
<dbReference type="Proteomes" id="UP000288805">
    <property type="component" value="Unassembled WGS sequence"/>
</dbReference>
<evidence type="ECO:0000313" key="2">
    <source>
        <dbReference type="Proteomes" id="UP000288805"/>
    </source>
</evidence>
<dbReference type="AlphaFoldDB" id="A0A438JD54"/>
<gene>
    <name evidence="1" type="ORF">CK203_015029</name>
</gene>
<dbReference type="EMBL" id="QGNW01000049">
    <property type="protein sequence ID" value="RVX06892.1"/>
    <property type="molecule type" value="Genomic_DNA"/>
</dbReference>
<evidence type="ECO:0000313" key="1">
    <source>
        <dbReference type="EMBL" id="RVX06892.1"/>
    </source>
</evidence>
<organism evidence="1 2">
    <name type="scientific">Vitis vinifera</name>
    <name type="common">Grape</name>
    <dbReference type="NCBI Taxonomy" id="29760"/>
    <lineage>
        <taxon>Eukaryota</taxon>
        <taxon>Viridiplantae</taxon>
        <taxon>Streptophyta</taxon>
        <taxon>Embryophyta</taxon>
        <taxon>Tracheophyta</taxon>
        <taxon>Spermatophyta</taxon>
        <taxon>Magnoliopsida</taxon>
        <taxon>eudicotyledons</taxon>
        <taxon>Gunneridae</taxon>
        <taxon>Pentapetalae</taxon>
        <taxon>rosids</taxon>
        <taxon>Vitales</taxon>
        <taxon>Vitaceae</taxon>
        <taxon>Viteae</taxon>
        <taxon>Vitis</taxon>
    </lineage>
</organism>
<accession>A0A438JD54</accession>
<comment type="caution">
    <text evidence="1">The sequence shown here is derived from an EMBL/GenBank/DDBJ whole genome shotgun (WGS) entry which is preliminary data.</text>
</comment>